<dbReference type="RefSeq" id="WP_132038349.1">
    <property type="nucleotide sequence ID" value="NZ_SLWA01000021.1"/>
</dbReference>
<organism evidence="5 6">
    <name type="scientific">Flavobacterium circumlabens</name>
    <dbReference type="NCBI Taxonomy" id="2133765"/>
    <lineage>
        <taxon>Bacteria</taxon>
        <taxon>Pseudomonadati</taxon>
        <taxon>Bacteroidota</taxon>
        <taxon>Flavobacteriia</taxon>
        <taxon>Flavobacteriales</taxon>
        <taxon>Flavobacteriaceae</taxon>
        <taxon>Flavobacterium</taxon>
    </lineage>
</organism>
<feature type="domain" description="Carrier" evidence="4">
    <location>
        <begin position="554"/>
        <end position="631"/>
    </location>
</feature>
<comment type="cofactor">
    <cofactor evidence="1">
        <name>pantetheine 4'-phosphate</name>
        <dbReference type="ChEBI" id="CHEBI:47942"/>
    </cofactor>
</comment>
<dbReference type="CDD" id="cd05930">
    <property type="entry name" value="A_NRPS"/>
    <property type="match status" value="1"/>
</dbReference>
<dbReference type="InterPro" id="IPR042099">
    <property type="entry name" value="ANL_N_sf"/>
</dbReference>
<evidence type="ECO:0000256" key="2">
    <source>
        <dbReference type="ARBA" id="ARBA00022450"/>
    </source>
</evidence>
<dbReference type="CDD" id="cd19531">
    <property type="entry name" value="LCL_NRPS-like"/>
    <property type="match status" value="1"/>
</dbReference>
<dbReference type="InterPro" id="IPR023213">
    <property type="entry name" value="CAT-like_dom_sf"/>
</dbReference>
<accession>A0ABY2ARJ7</accession>
<dbReference type="Pfam" id="PF00668">
    <property type="entry name" value="Condensation"/>
    <property type="match status" value="1"/>
</dbReference>
<keyword evidence="2" id="KW-0596">Phosphopantetheine</keyword>
<dbReference type="Proteomes" id="UP000295270">
    <property type="component" value="Unassembled WGS sequence"/>
</dbReference>
<reference evidence="5 6" key="1">
    <citation type="journal article" date="2015" name="Stand. Genomic Sci.">
        <title>Genomic Encyclopedia of Bacterial and Archaeal Type Strains, Phase III: the genomes of soil and plant-associated and newly described type strains.</title>
        <authorList>
            <person name="Whitman W.B."/>
            <person name="Woyke T."/>
            <person name="Klenk H.P."/>
            <person name="Zhou Y."/>
            <person name="Lilburn T.G."/>
            <person name="Beck B.J."/>
            <person name="De Vos P."/>
            <person name="Vandamme P."/>
            <person name="Eisen J.A."/>
            <person name="Garrity G."/>
            <person name="Hugenholtz P."/>
            <person name="Kyrpides N.C."/>
        </authorList>
    </citation>
    <scope>NUCLEOTIDE SEQUENCE [LARGE SCALE GENOMIC DNA]</scope>
    <source>
        <strain evidence="5 6">P5626</strain>
    </source>
</reference>
<dbReference type="SUPFAM" id="SSF47336">
    <property type="entry name" value="ACP-like"/>
    <property type="match status" value="1"/>
</dbReference>
<evidence type="ECO:0000313" key="5">
    <source>
        <dbReference type="EMBL" id="TCN49641.1"/>
    </source>
</evidence>
<dbReference type="Gene3D" id="3.30.559.10">
    <property type="entry name" value="Chloramphenicol acetyltransferase-like domain"/>
    <property type="match status" value="1"/>
</dbReference>
<dbReference type="PROSITE" id="PS00455">
    <property type="entry name" value="AMP_BINDING"/>
    <property type="match status" value="2"/>
</dbReference>
<dbReference type="InterPro" id="IPR020845">
    <property type="entry name" value="AMP-binding_CS"/>
</dbReference>
<dbReference type="InterPro" id="IPR006162">
    <property type="entry name" value="Ppantetheine_attach_site"/>
</dbReference>
<dbReference type="Pfam" id="PF00550">
    <property type="entry name" value="PP-binding"/>
    <property type="match status" value="1"/>
</dbReference>
<keyword evidence="6" id="KW-1185">Reference proteome</keyword>
<evidence type="ECO:0000256" key="1">
    <source>
        <dbReference type="ARBA" id="ARBA00001957"/>
    </source>
</evidence>
<dbReference type="InterPro" id="IPR045851">
    <property type="entry name" value="AMP-bd_C_sf"/>
</dbReference>
<dbReference type="PROSITE" id="PS00012">
    <property type="entry name" value="PHOSPHOPANTETHEINE"/>
    <property type="match status" value="1"/>
</dbReference>
<dbReference type="PROSITE" id="PS50075">
    <property type="entry name" value="CARRIER"/>
    <property type="match status" value="1"/>
</dbReference>
<protein>
    <submittedName>
        <fullName evidence="5">Non-ribosomal peptide synthetase component F</fullName>
    </submittedName>
</protein>
<dbReference type="InterPro" id="IPR036736">
    <property type="entry name" value="ACP-like_sf"/>
</dbReference>
<gene>
    <name evidence="5" type="ORF">EV142_1211</name>
</gene>
<proteinExistence type="predicted"/>
<dbReference type="SUPFAM" id="SSF52777">
    <property type="entry name" value="CoA-dependent acyltransferases"/>
    <property type="match status" value="2"/>
</dbReference>
<sequence length="1480" mass="163586">MIKKYIHKSFEDIVSSYPEHTALVESNGSTSYASLNSFANQLSGLLLETGLSSDDSVGVLLPAGKELIGSLLSCLKTGITYVPLSNSFSQARLQQAVSETPMKVLITDNTSWSAFQNQDIRHEFGFVLVFKASGSSLLGDLGLGNLDLIALEQTSLAVYQRNASGEYELSNYSLERYSEANIDAEYPVDNSSYIFYSSGTTGKSKAIVGNQESISHYINWHKNTFGFNTESRVSQIASVTFDASLKDILTSLTSGSSLCIPAAKTRENMMLLGTWLSEEKVTILQTVPSLFRLLTNSLAEQNIALKDIKEVVLAGEKLYGRDVALWRSLSGNTARMSNLYGMTETTVLKSCYHIPDNDVDAGTVLPVGKAISNTLIAVINEKGICNRGEIGEVYIKSPYVSKGYLNPELTVALFVQNPLVLDREDLVCRTGDLGRYDSDGNLEILGRIDDQIKLHGVRVELDGIRSSLLNLEGVGQVELLLHTDVTADSLLCYYSGTEYGPGELRLLLSATLDRSSIPDYFIYVAEFPLTLNGKVDKRALPKPSELLRAGNYEAPSGAIETSLSAIWAALLSVPQSSIGRNDSFFDLGGSSLKAIQLISRVYKQHEVQLNIGEIFNHSQLKAQALLIAESKGNAYNAIEKAAQQQDYALSHAQRRTWLIEQQIEGISPFNGSEVYRLKGNLDLGALTKAFTQLIDRHESLRTIFILKEGEPRQKILNSSDVIVDIETIDLSAAPERKEELVEQLRNERFDLSQWPLFRVKLFSYGANTYDLVFADHHIISDEWSMQILVRDLVTYYNGLIRNESVSLAPLPIQYKDYAAWQSSLVRSTDFEVSGNYWKTHLSDAPRIELASDRPRPEIMSHQGTQHHFFFSAAASAGLKALCSEAGCTQFMGVSALVYALLYRYTGQSDITLGTPVAGRDHSDLENQIGLYLNTIALRAAFNGEDNFKELLAHVKQISVGGFNHQTYPFDLLVEQLDSDVASNRSPLFDVVVILQNVDLQLMDSLEMEGLEVVSANEEKQISKGDLRFQFIDREDHLEGSIEYSTDLYNSDRITRMVNHLDKLLSEVVATPEAALKDLTYLAQDELSATDWFEKNIEKTASLYIHKSFEEIVSAYPDHTAIVEDSGRTSYAALNSFANQLSSLLLETGLSSNNAVGVLLPGGKELIGSLLACLKTGITYVPLSNSFSLTRMQQAVSETAMKVLITDEGSWTVFQSQDIDHEFTHVVVFKLSDSSRGLEVYQLNTSGEYIASNYRLENYSEENVAVEYPINNSSYIFYSSGTTGKSKAIVGNQESISHYINWHKNTFGFNTESRVSQIASVTFDASLKDILTSLISGSCLCIPGTKTRENMVLLSQWLSAEKVTILQTVPSLFRLLTNSLVEQNLSLQEIKEVVLAGEKVYGRDVALWRSLSGNTARMSNLYGLTETTVLKSCYHIPEGDLDAGTVLPVGKAIDNSMIAVINDSGLSMWGEIGEVYIKSPY</sequence>
<dbReference type="Gene3D" id="3.30.300.30">
    <property type="match status" value="1"/>
</dbReference>
<keyword evidence="3" id="KW-0597">Phosphoprotein</keyword>
<evidence type="ECO:0000259" key="4">
    <source>
        <dbReference type="PROSITE" id="PS50075"/>
    </source>
</evidence>
<dbReference type="InterPro" id="IPR000873">
    <property type="entry name" value="AMP-dep_synth/lig_dom"/>
</dbReference>
<dbReference type="Pfam" id="PF00501">
    <property type="entry name" value="AMP-binding"/>
    <property type="match status" value="2"/>
</dbReference>
<dbReference type="Gene3D" id="3.30.559.30">
    <property type="entry name" value="Nonribosomal peptide synthetase, condensation domain"/>
    <property type="match status" value="1"/>
</dbReference>
<dbReference type="Gene3D" id="3.40.50.12780">
    <property type="entry name" value="N-terminal domain of ligase-like"/>
    <property type="match status" value="2"/>
</dbReference>
<dbReference type="PANTHER" id="PTHR45527">
    <property type="entry name" value="NONRIBOSOMAL PEPTIDE SYNTHETASE"/>
    <property type="match status" value="1"/>
</dbReference>
<evidence type="ECO:0000313" key="6">
    <source>
        <dbReference type="Proteomes" id="UP000295270"/>
    </source>
</evidence>
<dbReference type="EMBL" id="SLWA01000021">
    <property type="protein sequence ID" value="TCN49641.1"/>
    <property type="molecule type" value="Genomic_DNA"/>
</dbReference>
<dbReference type="Gene3D" id="1.10.1200.10">
    <property type="entry name" value="ACP-like"/>
    <property type="match status" value="1"/>
</dbReference>
<feature type="non-terminal residue" evidence="5">
    <location>
        <position position="1480"/>
    </location>
</feature>
<name>A0ABY2ARJ7_9FLAO</name>
<dbReference type="SUPFAM" id="SSF56801">
    <property type="entry name" value="Acetyl-CoA synthetase-like"/>
    <property type="match status" value="2"/>
</dbReference>
<dbReference type="InterPro" id="IPR001242">
    <property type="entry name" value="Condensation_dom"/>
</dbReference>
<comment type="caution">
    <text evidence="5">The sequence shown here is derived from an EMBL/GenBank/DDBJ whole genome shotgun (WGS) entry which is preliminary data.</text>
</comment>
<dbReference type="InterPro" id="IPR009081">
    <property type="entry name" value="PP-bd_ACP"/>
</dbReference>
<dbReference type="PANTHER" id="PTHR45527:SF1">
    <property type="entry name" value="FATTY ACID SYNTHASE"/>
    <property type="match status" value="1"/>
</dbReference>
<evidence type="ECO:0000256" key="3">
    <source>
        <dbReference type="ARBA" id="ARBA00022553"/>
    </source>
</evidence>